<evidence type="ECO:0000313" key="7">
    <source>
        <dbReference type="Proteomes" id="UP000010802"/>
    </source>
</evidence>
<evidence type="ECO:0000259" key="5">
    <source>
        <dbReference type="PROSITE" id="PS50110"/>
    </source>
</evidence>
<dbReference type="Pfam" id="PF00072">
    <property type="entry name" value="Response_reg"/>
    <property type="match status" value="1"/>
</dbReference>
<dbReference type="InterPro" id="IPR001789">
    <property type="entry name" value="Sig_transdc_resp-reg_receiver"/>
</dbReference>
<protein>
    <recommendedName>
        <fullName evidence="1">Stage 0 sporulation protein A homolog</fullName>
    </recommendedName>
</protein>
<dbReference type="EMBL" id="HF563609">
    <property type="protein sequence ID" value="CCP25027.1"/>
    <property type="molecule type" value="Genomic_DNA"/>
</dbReference>
<dbReference type="STRING" id="1209989.TepRe1_0314"/>
<dbReference type="eggNOG" id="COG0745">
    <property type="taxonomic scope" value="Bacteria"/>
</dbReference>
<evidence type="ECO:0000256" key="3">
    <source>
        <dbReference type="ARBA" id="ARBA00024867"/>
    </source>
</evidence>
<reference evidence="7" key="1">
    <citation type="journal article" date="2013" name="Genome Announc.">
        <title>First genome sequence of a syntrophic acetate-oxidizing bacterium, Tepidanaerobacter acetatoxydans strain Re1.</title>
        <authorList>
            <person name="Manzoor S."/>
            <person name="Bongcam-Rudloff E."/>
            <person name="Schnurer A."/>
            <person name="Muller B."/>
        </authorList>
    </citation>
    <scope>NUCLEOTIDE SEQUENCE [LARGE SCALE GENOMIC DNA]</scope>
    <source>
        <strain evidence="7">Re1</strain>
    </source>
</reference>
<dbReference type="KEGG" id="tep:TepRe1_0314"/>
<keyword evidence="2 4" id="KW-0597">Phosphoprotein</keyword>
<feature type="modified residue" description="4-aspartylphosphate" evidence="4">
    <location>
        <position position="54"/>
    </location>
</feature>
<dbReference type="PANTHER" id="PTHR44591">
    <property type="entry name" value="STRESS RESPONSE REGULATOR PROTEIN 1"/>
    <property type="match status" value="1"/>
</dbReference>
<dbReference type="RefSeq" id="WP_013777440.1">
    <property type="nucleotide sequence ID" value="NC_015519.1"/>
</dbReference>
<dbReference type="KEGG" id="tae:TepiRe1_0350"/>
<dbReference type="PANTHER" id="PTHR44591:SF3">
    <property type="entry name" value="RESPONSE REGULATORY DOMAIN-CONTAINING PROTEIN"/>
    <property type="match status" value="1"/>
</dbReference>
<dbReference type="PATRIC" id="fig|1209989.3.peg.367"/>
<dbReference type="InterPro" id="IPR011006">
    <property type="entry name" value="CheY-like_superfamily"/>
</dbReference>
<dbReference type="HOGENOM" id="CLU_000445_69_8_9"/>
<accession>L0RZQ2</accession>
<dbReference type="Gene3D" id="3.40.50.2300">
    <property type="match status" value="1"/>
</dbReference>
<dbReference type="InterPro" id="IPR050595">
    <property type="entry name" value="Bact_response_regulator"/>
</dbReference>
<name>F4LTI6_TEPAE</name>
<proteinExistence type="predicted"/>
<dbReference type="GO" id="GO:0000160">
    <property type="term" value="P:phosphorelay signal transduction system"/>
    <property type="evidence" value="ECO:0007669"/>
    <property type="project" value="InterPro"/>
</dbReference>
<accession>F4LTI6</accession>
<evidence type="ECO:0000256" key="4">
    <source>
        <dbReference type="PROSITE-ProRule" id="PRU00169"/>
    </source>
</evidence>
<dbReference type="CDD" id="cd00156">
    <property type="entry name" value="REC"/>
    <property type="match status" value="1"/>
</dbReference>
<dbReference type="SUPFAM" id="SSF52172">
    <property type="entry name" value="CheY-like"/>
    <property type="match status" value="1"/>
</dbReference>
<sequence>MQSYKVLIVDDEYWVKIMLQEVLINSGFTVFTASNHIEAVEVVKNDQPDIVILDVNLPEMDGISLLSKIQEIKSDIKAVFISGYSDAGCVEMAKARGALGFFIKPFDILEFATFLVEISTSGMASRGEGKWEMNGGTAQ</sequence>
<dbReference type="Proteomes" id="UP000010802">
    <property type="component" value="Chromosome"/>
</dbReference>
<comment type="function">
    <text evidence="3">May play the central regulatory role in sporulation. It may be an element of the effector pathway responsible for the activation of sporulation genes in response to nutritional stress. Spo0A may act in concert with spo0H (a sigma factor) to control the expression of some genes that are critical to the sporulation process.</text>
</comment>
<evidence type="ECO:0000256" key="2">
    <source>
        <dbReference type="ARBA" id="ARBA00022553"/>
    </source>
</evidence>
<gene>
    <name evidence="6" type="ordered locus">TEPIRE1_0350</name>
</gene>
<feature type="domain" description="Response regulatory" evidence="5">
    <location>
        <begin position="5"/>
        <end position="119"/>
    </location>
</feature>
<dbReference type="PROSITE" id="PS50110">
    <property type="entry name" value="RESPONSE_REGULATORY"/>
    <property type="match status" value="1"/>
</dbReference>
<evidence type="ECO:0000313" key="6">
    <source>
        <dbReference type="EMBL" id="CCP25027.1"/>
    </source>
</evidence>
<organism evidence="6 7">
    <name type="scientific">Tepidanaerobacter acetatoxydans (strain DSM 21804 / JCM 16047 / Re1)</name>
    <dbReference type="NCBI Taxonomy" id="1209989"/>
    <lineage>
        <taxon>Bacteria</taxon>
        <taxon>Bacillati</taxon>
        <taxon>Bacillota</taxon>
        <taxon>Clostridia</taxon>
        <taxon>Thermosediminibacterales</taxon>
        <taxon>Tepidanaerobacteraceae</taxon>
        <taxon>Tepidanaerobacter</taxon>
    </lineage>
</organism>
<dbReference type="AlphaFoldDB" id="F4LTI6"/>
<dbReference type="OrthoDB" id="9790669at2"/>
<evidence type="ECO:0000256" key="1">
    <source>
        <dbReference type="ARBA" id="ARBA00018672"/>
    </source>
</evidence>
<dbReference type="SMART" id="SM00448">
    <property type="entry name" value="REC"/>
    <property type="match status" value="1"/>
</dbReference>
<keyword evidence="7" id="KW-1185">Reference proteome</keyword>